<dbReference type="Proteomes" id="UP000063718">
    <property type="component" value="Unassembled WGS sequence"/>
</dbReference>
<organism evidence="1">
    <name type="scientific">Moorella thermoacetica Y72</name>
    <dbReference type="NCBI Taxonomy" id="1325331"/>
    <lineage>
        <taxon>Bacteria</taxon>
        <taxon>Bacillati</taxon>
        <taxon>Bacillota</taxon>
        <taxon>Clostridia</taxon>
        <taxon>Neomoorellales</taxon>
        <taxon>Neomoorellaceae</taxon>
        <taxon>Neomoorella</taxon>
    </lineage>
</organism>
<gene>
    <name evidence="1" type="ORF">MTY_1357</name>
</gene>
<sequence length="136" mass="14772">MAINNIHLLGCQICTRNSHFFSQGLNVIFGVENDSNSSFDIVTGCAITINLFICIVNYNFTFITGDRQDITWINSIAIAGGIGGDNLDIFCVRAIRITCALIQHRDVLDAIREATGSRRDRNGLAGLADCFAGSVN</sequence>
<protein>
    <submittedName>
        <fullName evidence="1">Uncharacterized protein</fullName>
    </submittedName>
</protein>
<dbReference type="EMBL" id="DF238840">
    <property type="protein sequence ID" value="GAF26020.1"/>
    <property type="molecule type" value="Genomic_DNA"/>
</dbReference>
<name>A0A0S6UCL7_NEOTH</name>
<reference evidence="1" key="1">
    <citation type="journal article" date="2014" name="Gene">
        <title>Genome-guided analysis of transformation efficiency and carbon dioxide assimilation by Moorella thermoacetica Y72.</title>
        <authorList>
            <person name="Tsukahara K."/>
            <person name="Kita A."/>
            <person name="Nakashimada Y."/>
            <person name="Hoshino T."/>
            <person name="Murakami K."/>
        </authorList>
    </citation>
    <scope>NUCLEOTIDE SEQUENCE [LARGE SCALE GENOMIC DNA]</scope>
    <source>
        <strain evidence="1">Y72</strain>
    </source>
</reference>
<accession>A0A0S6UCL7</accession>
<proteinExistence type="predicted"/>
<dbReference type="AlphaFoldDB" id="A0A0S6UCL7"/>
<evidence type="ECO:0000313" key="1">
    <source>
        <dbReference type="EMBL" id="GAF26020.1"/>
    </source>
</evidence>